<dbReference type="InterPro" id="IPR010978">
    <property type="entry name" value="tRNA-bd_arm"/>
</dbReference>
<dbReference type="PANTHER" id="PTHR43697">
    <property type="entry name" value="SERYL-TRNA SYNTHETASE"/>
    <property type="match status" value="1"/>
</dbReference>
<evidence type="ECO:0000256" key="13">
    <source>
        <dbReference type="PIRSR" id="PIRSR001529-1"/>
    </source>
</evidence>
<dbReference type="AlphaFoldDB" id="A0A0F3IQT6"/>
<comment type="catalytic activity">
    <reaction evidence="10 12">
        <text>tRNA(Sec) + L-serine + ATP = L-seryl-tRNA(Sec) + AMP + diphosphate + H(+)</text>
        <dbReference type="Rhea" id="RHEA:42580"/>
        <dbReference type="Rhea" id="RHEA-COMP:9742"/>
        <dbReference type="Rhea" id="RHEA-COMP:10128"/>
        <dbReference type="ChEBI" id="CHEBI:15378"/>
        <dbReference type="ChEBI" id="CHEBI:30616"/>
        <dbReference type="ChEBI" id="CHEBI:33019"/>
        <dbReference type="ChEBI" id="CHEBI:33384"/>
        <dbReference type="ChEBI" id="CHEBI:78442"/>
        <dbReference type="ChEBI" id="CHEBI:78533"/>
        <dbReference type="ChEBI" id="CHEBI:456215"/>
        <dbReference type="EC" id="6.1.1.11"/>
    </reaction>
</comment>
<accession>A0A0F3IQT6</accession>
<proteinExistence type="inferred from homology"/>
<feature type="binding site" evidence="12 14">
    <location>
        <begin position="347"/>
        <end position="350"/>
    </location>
    <ligand>
        <name>ATP</name>
        <dbReference type="ChEBI" id="CHEBI:30616"/>
    </ligand>
</feature>
<evidence type="ECO:0000313" key="17">
    <source>
        <dbReference type="Proteomes" id="UP000033774"/>
    </source>
</evidence>
<feature type="binding site" evidence="12">
    <location>
        <begin position="229"/>
        <end position="231"/>
    </location>
    <ligand>
        <name>L-serine</name>
        <dbReference type="ChEBI" id="CHEBI:33384"/>
    </ligand>
</feature>
<feature type="binding site" evidence="12">
    <location>
        <position position="383"/>
    </location>
    <ligand>
        <name>L-serine</name>
        <dbReference type="ChEBI" id="CHEBI:33384"/>
    </ligand>
</feature>
<dbReference type="InterPro" id="IPR042103">
    <property type="entry name" value="SerRS_1_N_sf"/>
</dbReference>
<dbReference type="RefSeq" id="WP_045776521.1">
    <property type="nucleotide sequence ID" value="NZ_LAJY01000411.1"/>
</dbReference>
<dbReference type="EC" id="6.1.1.11" evidence="12"/>
<dbReference type="GO" id="GO:0005737">
    <property type="term" value="C:cytoplasm"/>
    <property type="evidence" value="ECO:0007669"/>
    <property type="project" value="UniProtKB-SubCell"/>
</dbReference>
<evidence type="ECO:0000256" key="4">
    <source>
        <dbReference type="ARBA" id="ARBA00022490"/>
    </source>
</evidence>
<dbReference type="SUPFAM" id="SSF55681">
    <property type="entry name" value="Class II aaRS and biotin synthetases"/>
    <property type="match status" value="1"/>
</dbReference>
<dbReference type="PIRSF" id="PIRSF001529">
    <property type="entry name" value="Ser-tRNA-synth_IIa"/>
    <property type="match status" value="1"/>
</dbReference>
<feature type="binding site" evidence="12 14">
    <location>
        <begin position="260"/>
        <end position="262"/>
    </location>
    <ligand>
        <name>ATP</name>
        <dbReference type="ChEBI" id="CHEBI:30616"/>
    </ligand>
</feature>
<dbReference type="GO" id="GO:0006434">
    <property type="term" value="P:seryl-tRNA aminoacylation"/>
    <property type="evidence" value="ECO:0007669"/>
    <property type="project" value="UniProtKB-UniRule"/>
</dbReference>
<dbReference type="Gene3D" id="3.30.930.10">
    <property type="entry name" value="Bira Bifunctional Protein, Domain 2"/>
    <property type="match status" value="1"/>
</dbReference>
<evidence type="ECO:0000256" key="7">
    <source>
        <dbReference type="ARBA" id="ARBA00022840"/>
    </source>
</evidence>
<evidence type="ECO:0000259" key="15">
    <source>
        <dbReference type="PROSITE" id="PS50862"/>
    </source>
</evidence>
<evidence type="ECO:0000256" key="12">
    <source>
        <dbReference type="HAMAP-Rule" id="MF_00176"/>
    </source>
</evidence>
<evidence type="ECO:0000256" key="6">
    <source>
        <dbReference type="ARBA" id="ARBA00022741"/>
    </source>
</evidence>
<dbReference type="InterPro" id="IPR006195">
    <property type="entry name" value="aa-tRNA-synth_II"/>
</dbReference>
<keyword evidence="6 12" id="KW-0547">Nucleotide-binding</keyword>
<reference evidence="16 17" key="1">
    <citation type="submission" date="2015-03" db="EMBL/GenBank/DDBJ databases">
        <title>Draft genome sequence of Elstera litoralis.</title>
        <authorList>
            <person name="Rahalkar M.C."/>
            <person name="Dhakephalkar P.K."/>
            <person name="Pore S.D."/>
            <person name="Arora P."/>
            <person name="Kapse N.G."/>
            <person name="Pandit P.S."/>
        </authorList>
    </citation>
    <scope>NUCLEOTIDE SEQUENCE [LARGE SCALE GENOMIC DNA]</scope>
    <source>
        <strain evidence="16 17">Dia-1</strain>
    </source>
</reference>
<comment type="catalytic activity">
    <reaction evidence="11 12">
        <text>tRNA(Ser) + L-serine + ATP = L-seryl-tRNA(Ser) + AMP + diphosphate + H(+)</text>
        <dbReference type="Rhea" id="RHEA:12292"/>
        <dbReference type="Rhea" id="RHEA-COMP:9669"/>
        <dbReference type="Rhea" id="RHEA-COMP:9703"/>
        <dbReference type="ChEBI" id="CHEBI:15378"/>
        <dbReference type="ChEBI" id="CHEBI:30616"/>
        <dbReference type="ChEBI" id="CHEBI:33019"/>
        <dbReference type="ChEBI" id="CHEBI:33384"/>
        <dbReference type="ChEBI" id="CHEBI:78442"/>
        <dbReference type="ChEBI" id="CHEBI:78533"/>
        <dbReference type="ChEBI" id="CHEBI:456215"/>
        <dbReference type="EC" id="6.1.1.11"/>
    </reaction>
</comment>
<keyword evidence="7 12" id="KW-0067">ATP-binding</keyword>
<comment type="domain">
    <text evidence="12">Consists of two distinct domains, a catalytic core and a N-terminal extension that is involved in tRNA binding.</text>
</comment>
<dbReference type="EMBL" id="LAJY01000411">
    <property type="protein sequence ID" value="KJV08918.1"/>
    <property type="molecule type" value="Genomic_DNA"/>
</dbReference>
<dbReference type="Pfam" id="PF00587">
    <property type="entry name" value="tRNA-synt_2b"/>
    <property type="match status" value="1"/>
</dbReference>
<dbReference type="GO" id="GO:0016260">
    <property type="term" value="P:selenocysteine biosynthetic process"/>
    <property type="evidence" value="ECO:0007669"/>
    <property type="project" value="UniProtKB-UniRule"/>
</dbReference>
<dbReference type="PANTHER" id="PTHR43697:SF1">
    <property type="entry name" value="SERINE--TRNA LIGASE"/>
    <property type="match status" value="1"/>
</dbReference>
<comment type="similarity">
    <text evidence="3 12">Belongs to the class-II aminoacyl-tRNA synthetase family. Type-1 seryl-tRNA synthetase subfamily.</text>
</comment>
<evidence type="ECO:0000256" key="11">
    <source>
        <dbReference type="ARBA" id="ARBA00048823"/>
    </source>
</evidence>
<dbReference type="Proteomes" id="UP000033774">
    <property type="component" value="Unassembled WGS sequence"/>
</dbReference>
<dbReference type="Pfam" id="PF02403">
    <property type="entry name" value="Seryl_tRNA_N"/>
    <property type="match status" value="1"/>
</dbReference>
<dbReference type="GO" id="GO:0004828">
    <property type="term" value="F:serine-tRNA ligase activity"/>
    <property type="evidence" value="ECO:0007669"/>
    <property type="project" value="UniProtKB-UniRule"/>
</dbReference>
<evidence type="ECO:0000256" key="14">
    <source>
        <dbReference type="PIRSR" id="PIRSR001529-2"/>
    </source>
</evidence>
<feature type="binding site" evidence="13">
    <location>
        <position position="260"/>
    </location>
    <ligand>
        <name>L-serine</name>
        <dbReference type="ChEBI" id="CHEBI:33384"/>
    </ligand>
</feature>
<feature type="binding site" evidence="12 13">
    <location>
        <position position="283"/>
    </location>
    <ligand>
        <name>L-serine</name>
        <dbReference type="ChEBI" id="CHEBI:33384"/>
    </ligand>
</feature>
<dbReference type="InterPro" id="IPR033729">
    <property type="entry name" value="SerRS_core"/>
</dbReference>
<dbReference type="OrthoDB" id="9804647at2"/>
<feature type="binding site" evidence="13">
    <location>
        <position position="381"/>
    </location>
    <ligand>
        <name>L-serine</name>
        <dbReference type="ChEBI" id="CHEBI:33384"/>
    </ligand>
</feature>
<evidence type="ECO:0000256" key="5">
    <source>
        <dbReference type="ARBA" id="ARBA00022598"/>
    </source>
</evidence>
<keyword evidence="9 12" id="KW-0030">Aminoacyl-tRNA synthetase</keyword>
<keyword evidence="17" id="KW-1185">Reference proteome</keyword>
<organism evidence="16 17">
    <name type="scientific">Elstera litoralis</name>
    <dbReference type="NCBI Taxonomy" id="552518"/>
    <lineage>
        <taxon>Bacteria</taxon>
        <taxon>Pseudomonadati</taxon>
        <taxon>Pseudomonadota</taxon>
        <taxon>Alphaproteobacteria</taxon>
        <taxon>Rhodospirillales</taxon>
        <taxon>Rhodospirillaceae</taxon>
        <taxon>Elstera</taxon>
    </lineage>
</organism>
<feature type="binding site" evidence="13">
    <location>
        <position position="229"/>
    </location>
    <ligand>
        <name>L-serine</name>
        <dbReference type="ChEBI" id="CHEBI:33384"/>
    </ligand>
</feature>
<dbReference type="PROSITE" id="PS50862">
    <property type="entry name" value="AA_TRNA_LIGASE_II"/>
    <property type="match status" value="1"/>
</dbReference>
<dbReference type="InterPro" id="IPR015866">
    <property type="entry name" value="Ser-tRNA-synth_1_N"/>
</dbReference>
<dbReference type="InterPro" id="IPR045864">
    <property type="entry name" value="aa-tRNA-synth_II/BPL/LPL"/>
</dbReference>
<comment type="function">
    <text evidence="12">Catalyzes the attachment of serine to tRNA(Ser). Is also able to aminoacylate tRNA(Sec) with serine, to form the misacylated tRNA L-seryl-tRNA(Sec), which will be further converted into selenocysteinyl-tRNA(Sec).</text>
</comment>
<evidence type="ECO:0000256" key="10">
    <source>
        <dbReference type="ARBA" id="ARBA00047929"/>
    </source>
</evidence>
<comment type="subunit">
    <text evidence="12">Homodimer. The tRNA molecule binds across the dimer.</text>
</comment>
<comment type="caution">
    <text evidence="12">Lacks conserved residue(s) required for the propagation of feature annotation.</text>
</comment>
<dbReference type="UniPathway" id="UPA00906">
    <property type="reaction ID" value="UER00895"/>
</dbReference>
<evidence type="ECO:0000313" key="16">
    <source>
        <dbReference type="EMBL" id="KJV08918.1"/>
    </source>
</evidence>
<comment type="pathway">
    <text evidence="2 12">Aminoacyl-tRNA biosynthesis; selenocysteinyl-tRNA(Sec) biosynthesis; L-seryl-tRNA(Sec) from L-serine and tRNA(Sec): step 1/1.</text>
</comment>
<evidence type="ECO:0000256" key="8">
    <source>
        <dbReference type="ARBA" id="ARBA00022917"/>
    </source>
</evidence>
<dbReference type="GO" id="GO:0005524">
    <property type="term" value="F:ATP binding"/>
    <property type="evidence" value="ECO:0007669"/>
    <property type="project" value="UniProtKB-UniRule"/>
</dbReference>
<dbReference type="PATRIC" id="fig|552518.3.peg.2735"/>
<dbReference type="HAMAP" id="MF_00176">
    <property type="entry name" value="Ser_tRNA_synth_type1"/>
    <property type="match status" value="1"/>
</dbReference>
<keyword evidence="5 12" id="KW-0436">Ligase</keyword>
<evidence type="ECO:0000256" key="1">
    <source>
        <dbReference type="ARBA" id="ARBA00004496"/>
    </source>
</evidence>
<dbReference type="PRINTS" id="PR00981">
    <property type="entry name" value="TRNASYNTHSER"/>
</dbReference>
<evidence type="ECO:0000256" key="2">
    <source>
        <dbReference type="ARBA" id="ARBA00005045"/>
    </source>
</evidence>
<sequence length="426" mass="46939">MHDLTMIRSAPEAFDAGLARRGLPPRSAEILGLDAHRRALILETEQVQARRNEASKEIGTRKRQGASADDLMAEVARLKDVLPDLEIRTKAAEESLDAVLAALPNLPAADVPDGPDETGNVEVHRIGTPRAFNYPALQHFDLGEALGMMDFEAGARLSGSRFVVLRNQIARLERALANFMLDLHTGEFGFTEMSVPYLVRDAAMFGTGQLPKFEEELFRTTRGDWLIPTSEVPLTNLVADQIVSEEELPLRFTTHTPCFRSEAGSAGRDTRGMIRLHQFSKVEMVVVATPEQSEAEHERMLTAAETVLNRLELPFRTVTLCTGDMGFSARKTYDIEVWLPGQNAYREISSISNCGDFQARRMKARCRKAGDKHIRHVHTLNGSGLAVGRALVAVLENYQQADGSIALPSVLHPYMGGLTKIEGAAV</sequence>
<dbReference type="NCBIfam" id="TIGR00414">
    <property type="entry name" value="serS"/>
    <property type="match status" value="1"/>
</dbReference>
<dbReference type="Gene3D" id="1.10.287.40">
    <property type="entry name" value="Serine-tRNA synthetase, tRNA binding domain"/>
    <property type="match status" value="1"/>
</dbReference>
<comment type="subcellular location">
    <subcellularLocation>
        <location evidence="1 12">Cytoplasm</location>
    </subcellularLocation>
</comment>
<dbReference type="SUPFAM" id="SSF46589">
    <property type="entry name" value="tRNA-binding arm"/>
    <property type="match status" value="1"/>
</dbReference>
<name>A0A0F3IQT6_9PROT</name>
<keyword evidence="4 12" id="KW-0963">Cytoplasm</keyword>
<gene>
    <name evidence="12" type="primary">serS</name>
    <name evidence="16" type="ORF">VZ95_14670</name>
</gene>
<evidence type="ECO:0000256" key="3">
    <source>
        <dbReference type="ARBA" id="ARBA00010728"/>
    </source>
</evidence>
<comment type="caution">
    <text evidence="16">The sequence shown here is derived from an EMBL/GenBank/DDBJ whole genome shotgun (WGS) entry which is preliminary data.</text>
</comment>
<dbReference type="InterPro" id="IPR002314">
    <property type="entry name" value="aa-tRNA-synt_IIb"/>
</dbReference>
<keyword evidence="8 12" id="KW-0648">Protein biosynthesis</keyword>
<protein>
    <recommendedName>
        <fullName evidence="12">Serine--tRNA ligase</fullName>
        <ecNumber evidence="12">6.1.1.11</ecNumber>
    </recommendedName>
    <alternativeName>
        <fullName evidence="12">Seryl-tRNA synthetase</fullName>
        <shortName evidence="12">SerRS</shortName>
    </alternativeName>
    <alternativeName>
        <fullName evidence="12">Seryl-tRNA(Ser/Sec) synthetase</fullName>
    </alternativeName>
</protein>
<dbReference type="InterPro" id="IPR002317">
    <property type="entry name" value="Ser-tRNA-ligase_type_1"/>
</dbReference>
<evidence type="ECO:0000256" key="9">
    <source>
        <dbReference type="ARBA" id="ARBA00023146"/>
    </source>
</evidence>
<feature type="domain" description="Aminoacyl-transfer RNA synthetases class-II family profile" evidence="15">
    <location>
        <begin position="171"/>
        <end position="408"/>
    </location>
</feature>
<dbReference type="CDD" id="cd00770">
    <property type="entry name" value="SerRS_core"/>
    <property type="match status" value="1"/>
</dbReference>